<proteinExistence type="predicted"/>
<name>A0A9P7J521_9AGAM</name>
<evidence type="ECO:0000313" key="2">
    <source>
        <dbReference type="Proteomes" id="UP000719766"/>
    </source>
</evidence>
<keyword evidence="2" id="KW-1185">Reference proteome</keyword>
<dbReference type="Proteomes" id="UP000719766">
    <property type="component" value="Unassembled WGS sequence"/>
</dbReference>
<evidence type="ECO:0000313" key="1">
    <source>
        <dbReference type="EMBL" id="KAG1802836.1"/>
    </source>
</evidence>
<protein>
    <recommendedName>
        <fullName evidence="3">F-box domain-containing protein</fullName>
    </recommendedName>
</protein>
<comment type="caution">
    <text evidence="1">The sequence shown here is derived from an EMBL/GenBank/DDBJ whole genome shotgun (WGS) entry which is preliminary data.</text>
</comment>
<accession>A0A9P7J521</accession>
<dbReference type="AlphaFoldDB" id="A0A9P7J521"/>
<dbReference type="OrthoDB" id="3543113at2759"/>
<dbReference type="SUPFAM" id="SSF52047">
    <property type="entry name" value="RNI-like"/>
    <property type="match status" value="1"/>
</dbReference>
<dbReference type="Gene3D" id="3.80.10.10">
    <property type="entry name" value="Ribonuclease Inhibitor"/>
    <property type="match status" value="1"/>
</dbReference>
<dbReference type="InterPro" id="IPR032675">
    <property type="entry name" value="LRR_dom_sf"/>
</dbReference>
<reference evidence="1" key="1">
    <citation type="journal article" date="2020" name="New Phytol.">
        <title>Comparative genomics reveals dynamic genome evolution in host specialist ectomycorrhizal fungi.</title>
        <authorList>
            <person name="Lofgren L.A."/>
            <person name="Nguyen N.H."/>
            <person name="Vilgalys R."/>
            <person name="Ruytinx J."/>
            <person name="Liao H.L."/>
            <person name="Branco S."/>
            <person name="Kuo A."/>
            <person name="LaButti K."/>
            <person name="Lipzen A."/>
            <person name="Andreopoulos W."/>
            <person name="Pangilinan J."/>
            <person name="Riley R."/>
            <person name="Hundley H."/>
            <person name="Na H."/>
            <person name="Barry K."/>
            <person name="Grigoriev I.V."/>
            <person name="Stajich J.E."/>
            <person name="Kennedy P.G."/>
        </authorList>
    </citation>
    <scope>NUCLEOTIDE SEQUENCE</scope>
    <source>
        <strain evidence="1">S12</strain>
    </source>
</reference>
<gene>
    <name evidence="1" type="ORF">HD556DRAFT_1332673</name>
</gene>
<dbReference type="RefSeq" id="XP_041165733.1">
    <property type="nucleotide sequence ID" value="XM_041301813.1"/>
</dbReference>
<dbReference type="EMBL" id="JABBWE010000005">
    <property type="protein sequence ID" value="KAG1802836.1"/>
    <property type="molecule type" value="Genomic_DNA"/>
</dbReference>
<sequence>MHRALLISEVLSEIFAHVNENRSLQTGKKPSLEALARTCKAFHEPAMDLLWADLDGIIPLLGCVPRLHQLIYHTGSKLLSLDWSKGVEPLSEHEAHQFLHHAARVRSLHISCSADLHLFAILPIETCMFPRLLSLAFIVRRLQHKYLYLFLSPTLRRCVLSVINLDFKSFATRCVALEHLYLKIPEWERQSADNRTLLSDSVRLCKRLVTLSCLPLEWVAWKHLSDLPSLLKVSVYEPRSASRWSLDRDIVNFAHFLNVTTLSFDVNTAAYAITVMQHSEFPSLREFEMVADVLPCTEAEQLFRALSQCEANQTLEHISIAARLSKVQEPSFDSSAAVTQLLCFTHLRTVRLDLHHCIHIDNDLLLEVMSSWPHIRSLELVDTQMPPTVTFRGLFAALRLCPHLHTLHILMDTVNIDIDPAAESFQHTTLQKLDLSQSYIEDAETVARIIFSVFPYSDRIPTQRDCWNAPVGFYKKWAEVNRHLGYLKSSAVVGGDITGTVTKS</sequence>
<organism evidence="1 2">
    <name type="scientific">Suillus plorans</name>
    <dbReference type="NCBI Taxonomy" id="116603"/>
    <lineage>
        <taxon>Eukaryota</taxon>
        <taxon>Fungi</taxon>
        <taxon>Dikarya</taxon>
        <taxon>Basidiomycota</taxon>
        <taxon>Agaricomycotina</taxon>
        <taxon>Agaricomycetes</taxon>
        <taxon>Agaricomycetidae</taxon>
        <taxon>Boletales</taxon>
        <taxon>Suillineae</taxon>
        <taxon>Suillaceae</taxon>
        <taxon>Suillus</taxon>
    </lineage>
</organism>
<evidence type="ECO:0008006" key="3">
    <source>
        <dbReference type="Google" id="ProtNLM"/>
    </source>
</evidence>
<dbReference type="GeneID" id="64595577"/>